<evidence type="ECO:0000256" key="4">
    <source>
        <dbReference type="ARBA" id="ARBA00022475"/>
    </source>
</evidence>
<feature type="transmembrane region" description="Helical" evidence="9">
    <location>
        <begin position="12"/>
        <end position="31"/>
    </location>
</feature>
<dbReference type="InterPro" id="IPR003445">
    <property type="entry name" value="Cat_transpt"/>
</dbReference>
<keyword evidence="11" id="KW-1185">Reference proteome</keyword>
<dbReference type="Pfam" id="PF02386">
    <property type="entry name" value="TrkH"/>
    <property type="match status" value="1"/>
</dbReference>
<feature type="transmembrane region" description="Helical" evidence="9">
    <location>
        <begin position="37"/>
        <end position="57"/>
    </location>
</feature>
<comment type="similarity">
    <text evidence="2">Belongs to the TrkH potassium transport family.</text>
</comment>
<name>A0ABR6VFV6_9FIRM</name>
<sequence length="481" mass="53118">MSIRLYLFIMGRMALLNAAALAIPLVCAMLWQENTELSYAMPLVVTLALGVFLERTGHVHKKQLGVAEGAVYLLSVWFLLGFIGMTPYILQGLLAPADAFFESISAYTTTGLSFLDYDVVPNSILLWRSMMEWMGGLNFIILVVTIIPQVSGGFGIVLSAHQSIAFSPMLTRMDNAAIQTGKVYIAITVLSFVLYFLAGLAPTDALAWSMDTVSTSGTLMSLDVVGNGNIFLELAAILSMIVASCNFLLIWKAFARKRWLEIFRDHELRTFLGIIAVAGILISFHLWHTHTFDGLASLRYGFFAVISFISTTGLSSTQFTGWPEFDRYALFLLVFVGGCIGSATGGLRVMRIIVLFRMAIKEMQRTLHPQMVISLKIDNVPVPMRIISRVLSFFFLYMSVFFLSMLIISLSGVTLLQAMGLAAGCLSSVGSTAALYGLDAYATLPVWTKLYCSLVMILGRIEIFSFLVVIQTVISQFRSKW</sequence>
<keyword evidence="3" id="KW-0813">Transport</keyword>
<reference evidence="10 11" key="1">
    <citation type="submission" date="2020-08" db="EMBL/GenBank/DDBJ databases">
        <authorList>
            <person name="Liu C."/>
            <person name="Sun Q."/>
        </authorList>
    </citation>
    <scope>NUCLEOTIDE SEQUENCE [LARGE SCALE GENOMIC DNA]</scope>
    <source>
        <strain evidence="10 11">NSJ-59</strain>
    </source>
</reference>
<keyword evidence="5 9" id="KW-0812">Transmembrane</keyword>
<feature type="transmembrane region" description="Helical" evidence="9">
    <location>
        <begin position="328"/>
        <end position="356"/>
    </location>
</feature>
<keyword evidence="4" id="KW-1003">Cell membrane</keyword>
<feature type="transmembrane region" description="Helical" evidence="9">
    <location>
        <begin position="137"/>
        <end position="160"/>
    </location>
</feature>
<feature type="transmembrane region" description="Helical" evidence="9">
    <location>
        <begin position="181"/>
        <end position="201"/>
    </location>
</feature>
<evidence type="ECO:0000256" key="5">
    <source>
        <dbReference type="ARBA" id="ARBA00022692"/>
    </source>
</evidence>
<evidence type="ECO:0000256" key="8">
    <source>
        <dbReference type="ARBA" id="ARBA00023136"/>
    </source>
</evidence>
<feature type="transmembrane region" description="Helical" evidence="9">
    <location>
        <begin position="416"/>
        <end position="438"/>
    </location>
</feature>
<dbReference type="Proteomes" id="UP000606870">
    <property type="component" value="Unassembled WGS sequence"/>
</dbReference>
<accession>A0ABR6VFV6</accession>
<evidence type="ECO:0000256" key="3">
    <source>
        <dbReference type="ARBA" id="ARBA00022448"/>
    </source>
</evidence>
<feature type="transmembrane region" description="Helical" evidence="9">
    <location>
        <begin position="390"/>
        <end position="410"/>
    </location>
</feature>
<evidence type="ECO:0000256" key="9">
    <source>
        <dbReference type="SAM" id="Phobius"/>
    </source>
</evidence>
<feature type="transmembrane region" description="Helical" evidence="9">
    <location>
        <begin position="230"/>
        <end position="251"/>
    </location>
</feature>
<evidence type="ECO:0000256" key="7">
    <source>
        <dbReference type="ARBA" id="ARBA00023065"/>
    </source>
</evidence>
<keyword evidence="7" id="KW-0406">Ion transport</keyword>
<keyword evidence="6 9" id="KW-1133">Transmembrane helix</keyword>
<comment type="subcellular location">
    <subcellularLocation>
        <location evidence="1">Cell membrane</location>
        <topology evidence="1">Multi-pass membrane protein</topology>
    </subcellularLocation>
</comment>
<evidence type="ECO:0000256" key="2">
    <source>
        <dbReference type="ARBA" id="ARBA00009137"/>
    </source>
</evidence>
<dbReference type="PANTHER" id="PTHR32024:SF2">
    <property type="entry name" value="TRK SYSTEM POTASSIUM UPTAKE PROTEIN TRKG-RELATED"/>
    <property type="match status" value="1"/>
</dbReference>
<protein>
    <submittedName>
        <fullName evidence="10">TrkH family potassium uptake protein</fullName>
    </submittedName>
</protein>
<dbReference type="PANTHER" id="PTHR32024">
    <property type="entry name" value="TRK SYSTEM POTASSIUM UPTAKE PROTEIN TRKG-RELATED"/>
    <property type="match status" value="1"/>
</dbReference>
<evidence type="ECO:0000256" key="6">
    <source>
        <dbReference type="ARBA" id="ARBA00022989"/>
    </source>
</evidence>
<organism evidence="10 11">
    <name type="scientific">Megasphaera hominis</name>
    <dbReference type="NCBI Taxonomy" id="159836"/>
    <lineage>
        <taxon>Bacteria</taxon>
        <taxon>Bacillati</taxon>
        <taxon>Bacillota</taxon>
        <taxon>Negativicutes</taxon>
        <taxon>Veillonellales</taxon>
        <taxon>Veillonellaceae</taxon>
        <taxon>Megasphaera</taxon>
    </lineage>
</organism>
<feature type="transmembrane region" description="Helical" evidence="9">
    <location>
        <begin position="271"/>
        <end position="288"/>
    </location>
</feature>
<feature type="transmembrane region" description="Helical" evidence="9">
    <location>
        <begin position="450"/>
        <end position="474"/>
    </location>
</feature>
<feature type="transmembrane region" description="Helical" evidence="9">
    <location>
        <begin position="69"/>
        <end position="90"/>
    </location>
</feature>
<comment type="caution">
    <text evidence="10">The sequence shown here is derived from an EMBL/GenBank/DDBJ whole genome shotgun (WGS) entry which is preliminary data.</text>
</comment>
<evidence type="ECO:0000256" key="1">
    <source>
        <dbReference type="ARBA" id="ARBA00004651"/>
    </source>
</evidence>
<proteinExistence type="inferred from homology"/>
<evidence type="ECO:0000313" key="11">
    <source>
        <dbReference type="Proteomes" id="UP000606870"/>
    </source>
</evidence>
<evidence type="ECO:0000313" key="10">
    <source>
        <dbReference type="EMBL" id="MBC3536086.1"/>
    </source>
</evidence>
<keyword evidence="8 9" id="KW-0472">Membrane</keyword>
<dbReference type="EMBL" id="JACOGK010000004">
    <property type="protein sequence ID" value="MBC3536086.1"/>
    <property type="molecule type" value="Genomic_DNA"/>
</dbReference>
<gene>
    <name evidence="10" type="ORF">H8J70_02285</name>
</gene>
<dbReference type="RefSeq" id="WP_186502208.1">
    <property type="nucleotide sequence ID" value="NZ_JACOGK010000004.1"/>
</dbReference>